<proteinExistence type="predicted"/>
<protein>
    <submittedName>
        <fullName evidence="1">Uncharacterized protein</fullName>
    </submittedName>
</protein>
<dbReference type="EMBL" id="CAKLBY020000309">
    <property type="protein sequence ID" value="CAK7944591.1"/>
    <property type="molecule type" value="Genomic_DNA"/>
</dbReference>
<sequence length="87" mass="9388">MLPIAVNRDLLSLVCINPYLAVALAKGGMDDTLYGHHDADVKTLVPGGKQRTSSIDAHSSTCVRGDAAGGETEILMRRTVHQCPWRD</sequence>
<comment type="caution">
    <text evidence="1">The sequence shown here is derived from an EMBL/GenBank/DDBJ whole genome shotgun (WGS) entry which is preliminary data.</text>
</comment>
<evidence type="ECO:0000313" key="2">
    <source>
        <dbReference type="Proteomes" id="UP001162060"/>
    </source>
</evidence>
<name>A0AAV1VD70_9STRA</name>
<dbReference type="Proteomes" id="UP001162060">
    <property type="component" value="Unassembled WGS sequence"/>
</dbReference>
<reference evidence="1" key="1">
    <citation type="submission" date="2024-01" db="EMBL/GenBank/DDBJ databases">
        <authorList>
            <person name="Webb A."/>
        </authorList>
    </citation>
    <scope>NUCLEOTIDE SEQUENCE</scope>
    <source>
        <strain evidence="1">Pm1</strain>
    </source>
</reference>
<gene>
    <name evidence="1" type="ORF">PM001_LOCUS29741</name>
</gene>
<evidence type="ECO:0000313" key="1">
    <source>
        <dbReference type="EMBL" id="CAK7944591.1"/>
    </source>
</evidence>
<accession>A0AAV1VD70</accession>
<dbReference type="AlphaFoldDB" id="A0AAV1VD70"/>
<organism evidence="1 2">
    <name type="scientific">Peronospora matthiolae</name>
    <dbReference type="NCBI Taxonomy" id="2874970"/>
    <lineage>
        <taxon>Eukaryota</taxon>
        <taxon>Sar</taxon>
        <taxon>Stramenopiles</taxon>
        <taxon>Oomycota</taxon>
        <taxon>Peronosporomycetes</taxon>
        <taxon>Peronosporales</taxon>
        <taxon>Peronosporaceae</taxon>
        <taxon>Peronospora</taxon>
    </lineage>
</organism>